<accession>A0A0N4TJ06</accession>
<dbReference type="PANTHER" id="PTHR37973">
    <property type="entry name" value="CHONDROITIN PROTEOGLYCAN 3"/>
    <property type="match status" value="1"/>
</dbReference>
<sequence>MFGTIGTIFFSAALLAVTYGVSTEEESSFFSADTFDFNNWTRTLRVLKEEKERKPIVSPCIPMKNCSIDLDCNGGKCFGIAVGTCNCAACLQFTPCKSDADCGGLRGACSNQKYCDCDKGFKCAGLKGIFDALFKICNRKECIPNSTLCFGLPCNTGICSCPTQP</sequence>
<dbReference type="STRING" id="6280.A0A0N4TJ06"/>
<dbReference type="EMBL" id="UZAD01013132">
    <property type="protein sequence ID" value="VDN89401.1"/>
    <property type="molecule type" value="Genomic_DNA"/>
</dbReference>
<dbReference type="WBParaSite" id="BPAG_0000825301-mRNA-1">
    <property type="protein sequence ID" value="BPAG_0000825301-mRNA-1"/>
    <property type="gene ID" value="BPAG_0000825301"/>
</dbReference>
<organism evidence="4">
    <name type="scientific">Brugia pahangi</name>
    <name type="common">Filarial nematode worm</name>
    <dbReference type="NCBI Taxonomy" id="6280"/>
    <lineage>
        <taxon>Eukaryota</taxon>
        <taxon>Metazoa</taxon>
        <taxon>Ecdysozoa</taxon>
        <taxon>Nematoda</taxon>
        <taxon>Chromadorea</taxon>
        <taxon>Rhabditida</taxon>
        <taxon>Spirurina</taxon>
        <taxon>Spiruromorpha</taxon>
        <taxon>Filarioidea</taxon>
        <taxon>Onchocercidae</taxon>
        <taxon>Brugia</taxon>
    </lineage>
</organism>
<protein>
    <submittedName>
        <fullName evidence="4">EB domain-containing protein</fullName>
    </submittedName>
</protein>
<evidence type="ECO:0000313" key="4">
    <source>
        <dbReference type="WBParaSite" id="BPAG_0000825301-mRNA-1"/>
    </source>
</evidence>
<name>A0A0N4TJ06_BRUPA</name>
<gene>
    <name evidence="2" type="ORF">BPAG_LOCUS8215</name>
</gene>
<dbReference type="AlphaFoldDB" id="A0A0N4TJ06"/>
<dbReference type="InterPro" id="IPR039260">
    <property type="entry name" value="Cpg-3"/>
</dbReference>
<evidence type="ECO:0000313" key="3">
    <source>
        <dbReference type="Proteomes" id="UP000278627"/>
    </source>
</evidence>
<proteinExistence type="predicted"/>
<evidence type="ECO:0000256" key="1">
    <source>
        <dbReference type="SAM" id="SignalP"/>
    </source>
</evidence>
<keyword evidence="1" id="KW-0732">Signal</keyword>
<feature type="chain" id="PRO_5043121974" evidence="1">
    <location>
        <begin position="24"/>
        <end position="165"/>
    </location>
</feature>
<dbReference type="PANTHER" id="PTHR37973:SF1">
    <property type="entry name" value="DICKKOPF_N DOMAIN-CONTAINING PROTEIN"/>
    <property type="match status" value="1"/>
</dbReference>
<reference evidence="4" key="1">
    <citation type="submission" date="2017-02" db="UniProtKB">
        <authorList>
            <consortium name="WormBaseParasite"/>
        </authorList>
    </citation>
    <scope>IDENTIFICATION</scope>
</reference>
<dbReference type="Proteomes" id="UP000278627">
    <property type="component" value="Unassembled WGS sequence"/>
</dbReference>
<evidence type="ECO:0000313" key="2">
    <source>
        <dbReference type="EMBL" id="VDN89401.1"/>
    </source>
</evidence>
<feature type="signal peptide" evidence="1">
    <location>
        <begin position="1"/>
        <end position="23"/>
    </location>
</feature>
<keyword evidence="3" id="KW-1185">Reference proteome</keyword>
<reference evidence="2 3" key="2">
    <citation type="submission" date="2018-11" db="EMBL/GenBank/DDBJ databases">
        <authorList>
            <consortium name="Pathogen Informatics"/>
        </authorList>
    </citation>
    <scope>NUCLEOTIDE SEQUENCE [LARGE SCALE GENOMIC DNA]</scope>
</reference>